<name>S4YNB8_SERPL</name>
<protein>
    <submittedName>
        <fullName evidence="1">Virulence factor</fullName>
    </submittedName>
</protein>
<dbReference type="Proteomes" id="UP000014900">
    <property type="component" value="Chromosome"/>
</dbReference>
<dbReference type="PATRIC" id="fig|1348660.3.peg.4218"/>
<organism evidence="1 2">
    <name type="scientific">Serratia plymuthica S13</name>
    <dbReference type="NCBI Taxonomy" id="1348660"/>
    <lineage>
        <taxon>Bacteria</taxon>
        <taxon>Pseudomonadati</taxon>
        <taxon>Pseudomonadota</taxon>
        <taxon>Gammaproteobacteria</taxon>
        <taxon>Enterobacterales</taxon>
        <taxon>Yersiniaceae</taxon>
        <taxon>Serratia</taxon>
    </lineage>
</organism>
<dbReference type="RefSeq" id="WP_020439752.1">
    <property type="nucleotide sequence ID" value="NC_021659.1"/>
</dbReference>
<evidence type="ECO:0000313" key="1">
    <source>
        <dbReference type="EMBL" id="AGP45991.1"/>
    </source>
</evidence>
<dbReference type="GO" id="GO:0006974">
    <property type="term" value="P:DNA damage response"/>
    <property type="evidence" value="ECO:0007669"/>
    <property type="project" value="TreeGrafter"/>
</dbReference>
<accession>S4YNB8</accession>
<dbReference type="HOGENOM" id="CLU_065818_1_0_6"/>
<reference evidence="1 2" key="1">
    <citation type="journal article" date="2013" name="Genome Announc.">
        <title>Genome Sequence of Serratia plymuthica Strain S13, an Endophyte with Germination- and Plant-Growth-Promoting Activity from the Flower of Styrian Oil Pumpkin.</title>
        <authorList>
            <person name="Muller H."/>
            <person name="Furnkranz M."/>
            <person name="Grube M."/>
            <person name="Berg G."/>
        </authorList>
    </citation>
    <scope>NUCLEOTIDE SEQUENCE [LARGE SCALE GENOMIC DNA]</scope>
    <source>
        <strain evidence="1">S13</strain>
    </source>
</reference>
<dbReference type="KEGG" id="sry:M621_21490"/>
<dbReference type="EMBL" id="CP006566">
    <property type="protein sequence ID" value="AGP45991.1"/>
    <property type="molecule type" value="Genomic_DNA"/>
</dbReference>
<dbReference type="PANTHER" id="PTHR38785">
    <property type="entry name" value="HOMOLOG OF VIRK"/>
    <property type="match status" value="1"/>
</dbReference>
<dbReference type="Pfam" id="PF04393">
    <property type="entry name" value="DUF535"/>
    <property type="match status" value="1"/>
</dbReference>
<dbReference type="PANTHER" id="PTHR38785:SF1">
    <property type="entry name" value="HOMOLOG OF VIRK"/>
    <property type="match status" value="1"/>
</dbReference>
<gene>
    <name evidence="1" type="ORF">M621_21490</name>
</gene>
<dbReference type="AlphaFoldDB" id="S4YNB8"/>
<proteinExistence type="predicted"/>
<dbReference type="InterPro" id="IPR007488">
    <property type="entry name" value="DUF535"/>
</dbReference>
<sequence>MKHGKLSTSRTHIIFDLITGRLTPGDIWKKKNYRFKFMIRTALYYGPTRHMLKNLSKRTDFEYLLNAQITLPSKPHRQYLILGLNAGQRAAAIVDYYHYIDSLSAPRLIRAFTSPDEVMLLQLAGKDEACFTLSASSAHKAELEGEATLWLRDNNDRLLASLTFSVMQVKAKLVLVIGGLQGPRRDVAHDVIKDATRACHGLFPKRILMEFIWLLVARTSISTIYGVSNDGHVFRALRYRWSKGHHFHASYDEFWASLGGVKMNKRVWNLPIWPERKMLENIPSKKRAEYRRRFQLLDSMNEQINNCISISK</sequence>
<evidence type="ECO:0000313" key="2">
    <source>
        <dbReference type="Proteomes" id="UP000014900"/>
    </source>
</evidence>